<evidence type="ECO:0000256" key="3">
    <source>
        <dbReference type="ARBA" id="ARBA00022592"/>
    </source>
</evidence>
<accession>A0ABV4XWE7</accession>
<dbReference type="SUPFAM" id="SSF53850">
    <property type="entry name" value="Periplasmic binding protein-like II"/>
    <property type="match status" value="1"/>
</dbReference>
<dbReference type="Pfam" id="PF12849">
    <property type="entry name" value="PBP_like_2"/>
    <property type="match status" value="1"/>
</dbReference>
<dbReference type="PANTHER" id="PTHR42996:SF1">
    <property type="entry name" value="PHOSPHATE-BINDING PROTEIN PSTS"/>
    <property type="match status" value="1"/>
</dbReference>
<dbReference type="RefSeq" id="WP_413265630.1">
    <property type="nucleotide sequence ID" value="NZ_JBHFNR010000181.1"/>
</dbReference>
<protein>
    <submittedName>
        <fullName evidence="6">Phosphate ABC transporter substrate-binding protein PstS</fullName>
    </submittedName>
</protein>
<keyword evidence="3" id="KW-0592">Phosphate transport</keyword>
<comment type="similarity">
    <text evidence="1">Belongs to the PstS family.</text>
</comment>
<sequence>MILRLTLTNPKTIAAALSGVALTIGLGACGPSQTTPTATDTPAAPGASPAVAPGTPTPATPSRLDLAQNVLLSGAGASFPAPLYQRWFADFNKINPKARINYQSVGSGAGVQQFINKTVDFGASDVAMTDEELAKVQGGALMLPVTAGGIVLAYNVPGAEGLKLSRNLLADIFLGNIKTWNDPKIAEANPGVNLPNTPITVVYRADGSGTTGIFTKYLSAISPNWKSKVGDGKTVAWPTGVGSKGNEGVTAQIAQTTGSIGYIEYGYAKQNNLKFASLENKAGNYVTYNEQTASSALDSVQLPENLRAFIVDPEGTDSYPIISYTWLLVYPKYQDAAKAKTIEAVVEYALTEGQRIAPELGYIALPPKVASKVATVAQAISPDYNIAVAPPAGTPDTTAASPGATTPGAATPGATTTTPGATTPGATTTTPGATTPDTTTTPGATTPSPATTP</sequence>
<dbReference type="NCBIfam" id="TIGR00975">
    <property type="entry name" value="3a0107s03"/>
    <property type="match status" value="1"/>
</dbReference>
<keyword evidence="2" id="KW-0813">Transport</keyword>
<evidence type="ECO:0000313" key="6">
    <source>
        <dbReference type="EMBL" id="MFB2896002.1"/>
    </source>
</evidence>
<comment type="caution">
    <text evidence="6">The sequence shown here is derived from an EMBL/GenBank/DDBJ whole genome shotgun (WGS) entry which is preliminary data.</text>
</comment>
<feature type="region of interest" description="Disordered" evidence="4">
    <location>
        <begin position="393"/>
        <end position="453"/>
    </location>
</feature>
<evidence type="ECO:0000313" key="7">
    <source>
        <dbReference type="Proteomes" id="UP001576784"/>
    </source>
</evidence>
<organism evidence="6 7">
    <name type="scientific">Floridaenema flaviceps BLCC-F50</name>
    <dbReference type="NCBI Taxonomy" id="3153642"/>
    <lineage>
        <taxon>Bacteria</taxon>
        <taxon>Bacillati</taxon>
        <taxon>Cyanobacteriota</taxon>
        <taxon>Cyanophyceae</taxon>
        <taxon>Oscillatoriophycideae</taxon>
        <taxon>Aerosakkonematales</taxon>
        <taxon>Aerosakkonemataceae</taxon>
        <taxon>Floridanema</taxon>
        <taxon>Floridanema flaviceps</taxon>
    </lineage>
</organism>
<dbReference type="EMBL" id="JBHFNR010000181">
    <property type="protein sequence ID" value="MFB2896002.1"/>
    <property type="molecule type" value="Genomic_DNA"/>
</dbReference>
<dbReference type="Proteomes" id="UP001576784">
    <property type="component" value="Unassembled WGS sequence"/>
</dbReference>
<evidence type="ECO:0000256" key="1">
    <source>
        <dbReference type="ARBA" id="ARBA00008725"/>
    </source>
</evidence>
<dbReference type="CDD" id="cd13565">
    <property type="entry name" value="PBP2_PstS"/>
    <property type="match status" value="1"/>
</dbReference>
<evidence type="ECO:0000259" key="5">
    <source>
        <dbReference type="Pfam" id="PF12849"/>
    </source>
</evidence>
<dbReference type="PROSITE" id="PS51257">
    <property type="entry name" value="PROKAR_LIPOPROTEIN"/>
    <property type="match status" value="1"/>
</dbReference>
<proteinExistence type="inferred from homology"/>
<name>A0ABV4XWE7_9CYAN</name>
<evidence type="ECO:0000256" key="2">
    <source>
        <dbReference type="ARBA" id="ARBA00022448"/>
    </source>
</evidence>
<dbReference type="InterPro" id="IPR005673">
    <property type="entry name" value="ABC_phos-bd_PstS"/>
</dbReference>
<feature type="compositionally biased region" description="Low complexity" evidence="4">
    <location>
        <begin position="33"/>
        <end position="54"/>
    </location>
</feature>
<dbReference type="InterPro" id="IPR024370">
    <property type="entry name" value="PBP_domain"/>
</dbReference>
<dbReference type="InterPro" id="IPR050962">
    <property type="entry name" value="Phosphate-bind_PstS"/>
</dbReference>
<evidence type="ECO:0000256" key="4">
    <source>
        <dbReference type="SAM" id="MobiDB-lite"/>
    </source>
</evidence>
<dbReference type="Gene3D" id="3.40.190.10">
    <property type="entry name" value="Periplasmic binding protein-like II"/>
    <property type="match status" value="2"/>
</dbReference>
<feature type="domain" description="PBP" evidence="5">
    <location>
        <begin position="60"/>
        <end position="350"/>
    </location>
</feature>
<reference evidence="6 7" key="1">
    <citation type="submission" date="2024-09" db="EMBL/GenBank/DDBJ databases">
        <title>Floridaenema gen nov. (Aerosakkonemataceae, Aerosakkonematales ord. nov., Cyanobacteria) from benthic tropical and subtropical fresh waters, with the description of four new species.</title>
        <authorList>
            <person name="Moretto J.A."/>
            <person name="Berthold D.E."/>
            <person name="Lefler F.W."/>
            <person name="Huang I.-S."/>
            <person name="Laughinghouse H. IV."/>
        </authorList>
    </citation>
    <scope>NUCLEOTIDE SEQUENCE [LARGE SCALE GENOMIC DNA]</scope>
    <source>
        <strain evidence="6 7">BLCC-F50</strain>
    </source>
</reference>
<dbReference type="PANTHER" id="PTHR42996">
    <property type="entry name" value="PHOSPHATE-BINDING PROTEIN PSTS"/>
    <property type="match status" value="1"/>
</dbReference>
<gene>
    <name evidence="6" type="primary">pstS</name>
    <name evidence="6" type="ORF">ACE1CI_24085</name>
</gene>
<feature type="region of interest" description="Disordered" evidence="4">
    <location>
        <begin position="33"/>
        <end position="60"/>
    </location>
</feature>
<keyword evidence="7" id="KW-1185">Reference proteome</keyword>